<proteinExistence type="predicted"/>
<protein>
    <submittedName>
        <fullName evidence="1">Uncharacterized protein</fullName>
    </submittedName>
</protein>
<dbReference type="RefSeq" id="WP_075707489.1">
    <property type="nucleotide sequence ID" value="NZ_MJMJ01000012.1"/>
</dbReference>
<sequence>MHAKPLRTIWLVLLTSMTLLASSVASSQILMPFQMLQMSQGSTSDCASDMSMSEMSLTLHHVNNTDPIAGCADNDSAQYDCCGTICIPHLATLTSISVDNSPVLVASSYPVEATRKTVRLARSLYRPPNA</sequence>
<evidence type="ECO:0000313" key="1">
    <source>
        <dbReference type="EMBL" id="OLQ90163.1"/>
    </source>
</evidence>
<dbReference type="AlphaFoldDB" id="A0A1Q9HIM0"/>
<evidence type="ECO:0000313" key="2">
    <source>
        <dbReference type="Proteomes" id="UP000186313"/>
    </source>
</evidence>
<gene>
    <name evidence="1" type="ORF">BIY22_03940</name>
</gene>
<dbReference type="Proteomes" id="UP000186313">
    <property type="component" value="Unassembled WGS sequence"/>
</dbReference>
<accession>A0A1Q9HIM0</accession>
<reference evidence="1 2" key="1">
    <citation type="submission" date="2016-09" db="EMBL/GenBank/DDBJ databases">
        <title>Genomic Taxonomy of the Vibrionaceae.</title>
        <authorList>
            <person name="Gonzalez-Castillo A."/>
            <person name="Gomez-Gil B."/>
            <person name="Enciso-Ibarra K."/>
        </authorList>
    </citation>
    <scope>NUCLEOTIDE SEQUENCE [LARGE SCALE GENOMIC DNA]</scope>
    <source>
        <strain evidence="1 2">CAIM 703</strain>
    </source>
</reference>
<name>A0A1Q9HIM0_9VIBR</name>
<dbReference type="OrthoDB" id="5897364at2"/>
<comment type="caution">
    <text evidence="1">The sequence shown here is derived from an EMBL/GenBank/DDBJ whole genome shotgun (WGS) entry which is preliminary data.</text>
</comment>
<dbReference type="EMBL" id="MJMJ01000012">
    <property type="protein sequence ID" value="OLQ90163.1"/>
    <property type="molecule type" value="Genomic_DNA"/>
</dbReference>
<dbReference type="STRING" id="1381081.BIY22_03940"/>
<organism evidence="1 2">
    <name type="scientific">Vibrio panuliri</name>
    <dbReference type="NCBI Taxonomy" id="1381081"/>
    <lineage>
        <taxon>Bacteria</taxon>
        <taxon>Pseudomonadati</taxon>
        <taxon>Pseudomonadota</taxon>
        <taxon>Gammaproteobacteria</taxon>
        <taxon>Vibrionales</taxon>
        <taxon>Vibrionaceae</taxon>
        <taxon>Vibrio</taxon>
    </lineage>
</organism>